<feature type="domain" description="Major facilitator superfamily (MFS) profile" evidence="8">
    <location>
        <begin position="24"/>
        <end position="467"/>
    </location>
</feature>
<dbReference type="EMBL" id="AMGV01000003">
    <property type="protein sequence ID" value="KEF59511.1"/>
    <property type="molecule type" value="Genomic_DNA"/>
</dbReference>
<feature type="compositionally biased region" description="Polar residues" evidence="6">
    <location>
        <begin position="520"/>
        <end position="531"/>
    </location>
</feature>
<dbReference type="PANTHER" id="PTHR48022:SF11">
    <property type="entry name" value="MONOSACCHARIDE TRANSPORTER (HXT8), PUTATIVE (AFU_ORTHOLOGUE AFUA_2G08120)-RELATED"/>
    <property type="match status" value="1"/>
</dbReference>
<dbReference type="OrthoDB" id="6612291at2759"/>
<organism evidence="9 10">
    <name type="scientific">Exophiala aquamarina CBS 119918</name>
    <dbReference type="NCBI Taxonomy" id="1182545"/>
    <lineage>
        <taxon>Eukaryota</taxon>
        <taxon>Fungi</taxon>
        <taxon>Dikarya</taxon>
        <taxon>Ascomycota</taxon>
        <taxon>Pezizomycotina</taxon>
        <taxon>Eurotiomycetes</taxon>
        <taxon>Chaetothyriomycetidae</taxon>
        <taxon>Chaetothyriales</taxon>
        <taxon>Herpotrichiellaceae</taxon>
        <taxon>Exophiala</taxon>
    </lineage>
</organism>
<feature type="transmembrane region" description="Helical" evidence="7">
    <location>
        <begin position="21"/>
        <end position="46"/>
    </location>
</feature>
<feature type="transmembrane region" description="Helical" evidence="7">
    <location>
        <begin position="154"/>
        <end position="180"/>
    </location>
</feature>
<feature type="transmembrane region" description="Helical" evidence="7">
    <location>
        <begin position="97"/>
        <end position="116"/>
    </location>
</feature>
<dbReference type="GeneID" id="25279288"/>
<evidence type="ECO:0000256" key="1">
    <source>
        <dbReference type="ARBA" id="ARBA00004141"/>
    </source>
</evidence>
<dbReference type="Pfam" id="PF00083">
    <property type="entry name" value="Sugar_tr"/>
    <property type="match status" value="1"/>
</dbReference>
<evidence type="ECO:0000256" key="4">
    <source>
        <dbReference type="ARBA" id="ARBA00022989"/>
    </source>
</evidence>
<evidence type="ECO:0000313" key="9">
    <source>
        <dbReference type="EMBL" id="KEF59511.1"/>
    </source>
</evidence>
<evidence type="ECO:0000256" key="2">
    <source>
        <dbReference type="ARBA" id="ARBA00010992"/>
    </source>
</evidence>
<name>A0A072PI03_9EURO</name>
<dbReference type="PROSITE" id="PS50850">
    <property type="entry name" value="MFS"/>
    <property type="match status" value="1"/>
</dbReference>
<evidence type="ECO:0000256" key="3">
    <source>
        <dbReference type="ARBA" id="ARBA00022692"/>
    </source>
</evidence>
<feature type="region of interest" description="Disordered" evidence="6">
    <location>
        <begin position="507"/>
        <end position="531"/>
    </location>
</feature>
<feature type="transmembrane region" description="Helical" evidence="7">
    <location>
        <begin position="374"/>
        <end position="393"/>
    </location>
</feature>
<keyword evidence="10" id="KW-1185">Reference proteome</keyword>
<dbReference type="RefSeq" id="XP_013262101.1">
    <property type="nucleotide sequence ID" value="XM_013406647.1"/>
</dbReference>
<evidence type="ECO:0000256" key="5">
    <source>
        <dbReference type="ARBA" id="ARBA00023136"/>
    </source>
</evidence>
<evidence type="ECO:0000313" key="10">
    <source>
        <dbReference type="Proteomes" id="UP000027920"/>
    </source>
</evidence>
<dbReference type="Proteomes" id="UP000027920">
    <property type="component" value="Unassembled WGS sequence"/>
</dbReference>
<evidence type="ECO:0000259" key="8">
    <source>
        <dbReference type="PROSITE" id="PS50850"/>
    </source>
</evidence>
<feature type="transmembrane region" description="Helical" evidence="7">
    <location>
        <begin position="414"/>
        <end position="430"/>
    </location>
</feature>
<feature type="transmembrane region" description="Helical" evidence="7">
    <location>
        <begin position="279"/>
        <end position="297"/>
    </location>
</feature>
<dbReference type="AlphaFoldDB" id="A0A072PI03"/>
<dbReference type="SUPFAM" id="SSF103473">
    <property type="entry name" value="MFS general substrate transporter"/>
    <property type="match status" value="1"/>
</dbReference>
<feature type="transmembrane region" description="Helical" evidence="7">
    <location>
        <begin position="345"/>
        <end position="368"/>
    </location>
</feature>
<sequence>MRRDREVKEGLLRKQKLNVHTAAVLAVLGFGSLTYGYTASIIGTTLGQPSFIEYFELGTRANGTDLISTMNGLFQTGGVIGTLLLPTVCDKWGRKWACAVSAILAIISGAVMTGSVNVGMFIAFRFIAGASAFMILAAVPILMNEIVPVHMRGALVDVHAVMLVLGYTIQGWVGFGFFFWKNGGGLNAWRPPVAIQCFWPLCLLVGLIFVPESPRWLVMQGRDAEAEAILLKLHSDPSDPENSAAKAEFYQIKKQIAIDKTLGNSWMHIWRKPSYRKRAFLAVGITGIIQLSGVLVINNYGPSLYAQLNFSPVKQLLYPAAWLTFALGMNVMAMPLVDRFPRNKFIAFGVLGCMATLIVEAALVANFVPSNNSAALQAAVAMFFVFQVFYGICLDGTQFSYLGEIFPTHLRAKGVCLGVAMISFMNIIWLQAAPTAFITIGWKFYLCFIIPGVIGGAFMWLYFPDTNGLPLEEVAAIFGDEDEVAIYQRDLEVDFATHAIVDHHHHEDKANGGAAHVETDNNSNSGNEKVN</sequence>
<protein>
    <recommendedName>
        <fullName evidence="8">Major facilitator superfamily (MFS) profile domain-containing protein</fullName>
    </recommendedName>
</protein>
<comment type="caution">
    <text evidence="9">The sequence shown here is derived from an EMBL/GenBank/DDBJ whole genome shotgun (WGS) entry which is preliminary data.</text>
</comment>
<keyword evidence="4 7" id="KW-1133">Transmembrane helix</keyword>
<feature type="transmembrane region" description="Helical" evidence="7">
    <location>
        <begin position="122"/>
        <end position="142"/>
    </location>
</feature>
<dbReference type="PANTHER" id="PTHR48022">
    <property type="entry name" value="PLASTIDIC GLUCOSE TRANSPORTER 4"/>
    <property type="match status" value="1"/>
</dbReference>
<dbReference type="Gene3D" id="1.20.1250.20">
    <property type="entry name" value="MFS general substrate transporter like domains"/>
    <property type="match status" value="1"/>
</dbReference>
<dbReference type="InterPro" id="IPR036259">
    <property type="entry name" value="MFS_trans_sf"/>
</dbReference>
<reference evidence="9 10" key="1">
    <citation type="submission" date="2013-03" db="EMBL/GenBank/DDBJ databases">
        <title>The Genome Sequence of Exophiala aquamarina CBS 119918.</title>
        <authorList>
            <consortium name="The Broad Institute Genomics Platform"/>
            <person name="Cuomo C."/>
            <person name="de Hoog S."/>
            <person name="Gorbushina A."/>
            <person name="Walker B."/>
            <person name="Young S.K."/>
            <person name="Zeng Q."/>
            <person name="Gargeya S."/>
            <person name="Fitzgerald M."/>
            <person name="Haas B."/>
            <person name="Abouelleil A."/>
            <person name="Allen A.W."/>
            <person name="Alvarado L."/>
            <person name="Arachchi H.M."/>
            <person name="Berlin A.M."/>
            <person name="Chapman S.B."/>
            <person name="Gainer-Dewar J."/>
            <person name="Goldberg J."/>
            <person name="Griggs A."/>
            <person name="Gujja S."/>
            <person name="Hansen M."/>
            <person name="Howarth C."/>
            <person name="Imamovic A."/>
            <person name="Ireland A."/>
            <person name="Larimer J."/>
            <person name="McCowan C."/>
            <person name="Murphy C."/>
            <person name="Pearson M."/>
            <person name="Poon T.W."/>
            <person name="Priest M."/>
            <person name="Roberts A."/>
            <person name="Saif S."/>
            <person name="Shea T."/>
            <person name="Sisk P."/>
            <person name="Sykes S."/>
            <person name="Wortman J."/>
            <person name="Nusbaum C."/>
            <person name="Birren B."/>
        </authorList>
    </citation>
    <scope>NUCLEOTIDE SEQUENCE [LARGE SCALE GENOMIC DNA]</scope>
    <source>
        <strain evidence="9 10">CBS 119918</strain>
    </source>
</reference>
<keyword evidence="3 7" id="KW-0812">Transmembrane</keyword>
<feature type="transmembrane region" description="Helical" evidence="7">
    <location>
        <begin position="442"/>
        <end position="463"/>
    </location>
</feature>
<feature type="transmembrane region" description="Helical" evidence="7">
    <location>
        <begin position="317"/>
        <end position="333"/>
    </location>
</feature>
<evidence type="ECO:0000256" key="7">
    <source>
        <dbReference type="SAM" id="Phobius"/>
    </source>
</evidence>
<dbReference type="InterPro" id="IPR050360">
    <property type="entry name" value="MFS_Sugar_Transporters"/>
</dbReference>
<evidence type="ECO:0000256" key="6">
    <source>
        <dbReference type="SAM" id="MobiDB-lite"/>
    </source>
</evidence>
<dbReference type="GO" id="GO:0016020">
    <property type="term" value="C:membrane"/>
    <property type="evidence" value="ECO:0007669"/>
    <property type="project" value="UniProtKB-SubCell"/>
</dbReference>
<keyword evidence="5 7" id="KW-0472">Membrane</keyword>
<gene>
    <name evidence="9" type="ORF">A1O9_04355</name>
</gene>
<comment type="similarity">
    <text evidence="2">Belongs to the major facilitator superfamily. Sugar transporter (TC 2.A.1.1) family.</text>
</comment>
<dbReference type="VEuPathDB" id="FungiDB:A1O9_04355"/>
<dbReference type="InterPro" id="IPR020846">
    <property type="entry name" value="MFS_dom"/>
</dbReference>
<comment type="subcellular location">
    <subcellularLocation>
        <location evidence="1">Membrane</location>
        <topology evidence="1">Multi-pass membrane protein</topology>
    </subcellularLocation>
</comment>
<dbReference type="HOGENOM" id="CLU_001265_30_13_1"/>
<dbReference type="InterPro" id="IPR005828">
    <property type="entry name" value="MFS_sugar_transport-like"/>
</dbReference>
<dbReference type="GO" id="GO:0005351">
    <property type="term" value="F:carbohydrate:proton symporter activity"/>
    <property type="evidence" value="ECO:0007669"/>
    <property type="project" value="TreeGrafter"/>
</dbReference>
<feature type="transmembrane region" description="Helical" evidence="7">
    <location>
        <begin position="66"/>
        <end position="85"/>
    </location>
</feature>
<proteinExistence type="inferred from homology"/>
<feature type="transmembrane region" description="Helical" evidence="7">
    <location>
        <begin position="192"/>
        <end position="210"/>
    </location>
</feature>
<accession>A0A072PI03</accession>